<dbReference type="InterPro" id="IPR011993">
    <property type="entry name" value="PH-like_dom_sf"/>
</dbReference>
<comment type="caution">
    <text evidence="1">The sequence shown here is derived from an EMBL/GenBank/DDBJ whole genome shotgun (WGS) entry which is preliminary data.</text>
</comment>
<gene>
    <name evidence="1" type="ORF">LTLLF_204065</name>
</gene>
<dbReference type="Proteomes" id="UP000710432">
    <property type="component" value="Unassembled WGS sequence"/>
</dbReference>
<reference evidence="1" key="1">
    <citation type="submission" date="2020-03" db="EMBL/GenBank/DDBJ databases">
        <title>Studies in the Genomics of Life Span.</title>
        <authorList>
            <person name="Glass D."/>
        </authorList>
    </citation>
    <scope>NUCLEOTIDE SEQUENCE</scope>
    <source>
        <strain evidence="1">LTLLF</strain>
        <tissue evidence="1">Muscle</tissue>
    </source>
</reference>
<sequence>MAAASTSLTLELSTGTEMQLSLTPCLLAAFFSAAPPHWLLLGPIMNGVPSLEDGTFPFSASTATTPSPKLAKVLHGPRDADRENTFVVQVEVPSEYILETTDALPVIWVSDIQEFLSPGLCPAISPYPMALALAPGTSFYTKNNADSLELPCPAQPGPGTTWFLGLMEAFLTSHRHPSLLVLPPLLPP</sequence>
<dbReference type="EMBL" id="JAATJU010000400">
    <property type="protein sequence ID" value="KAH0520856.1"/>
    <property type="molecule type" value="Genomic_DNA"/>
</dbReference>
<dbReference type="AlphaFoldDB" id="A0A8J6GUN7"/>
<organism evidence="1 2">
    <name type="scientific">Microtus ochrogaster</name>
    <name type="common">Prairie vole</name>
    <dbReference type="NCBI Taxonomy" id="79684"/>
    <lineage>
        <taxon>Eukaryota</taxon>
        <taxon>Metazoa</taxon>
        <taxon>Chordata</taxon>
        <taxon>Craniata</taxon>
        <taxon>Vertebrata</taxon>
        <taxon>Euteleostomi</taxon>
        <taxon>Mammalia</taxon>
        <taxon>Eutheria</taxon>
        <taxon>Euarchontoglires</taxon>
        <taxon>Glires</taxon>
        <taxon>Rodentia</taxon>
        <taxon>Myomorpha</taxon>
        <taxon>Muroidea</taxon>
        <taxon>Cricetidae</taxon>
        <taxon>Arvicolinae</taxon>
        <taxon>Microtus</taxon>
    </lineage>
</organism>
<proteinExistence type="predicted"/>
<evidence type="ECO:0000313" key="2">
    <source>
        <dbReference type="Proteomes" id="UP000710432"/>
    </source>
</evidence>
<accession>A0A8J6GUN7</accession>
<dbReference type="Gene3D" id="2.30.29.30">
    <property type="entry name" value="Pleckstrin-homology domain (PH domain)/Phosphotyrosine-binding domain (PTB)"/>
    <property type="match status" value="1"/>
</dbReference>
<evidence type="ECO:0000313" key="1">
    <source>
        <dbReference type="EMBL" id="KAH0520856.1"/>
    </source>
</evidence>
<protein>
    <submittedName>
        <fullName evidence="1">SH2B adapter protein 1</fullName>
    </submittedName>
</protein>
<name>A0A8J6GUN7_MICOH</name>